<dbReference type="InterPro" id="IPR014756">
    <property type="entry name" value="Ig_E-set"/>
</dbReference>
<dbReference type="Pfam" id="PF01833">
    <property type="entry name" value="TIG"/>
    <property type="match status" value="1"/>
</dbReference>
<sequence length="262" mass="27764">MGTSVRTLADGRISVVALDADHKAADPKNPTVDELNAGQRLEMYVMKSDYKLGSKGSSSVEEPVLGAQGKGTVPGPAEYEGQMSVYWYFDDNGQYARSDDNKAWELLCQTGREFDIYEREGKLPTAPFAAGDRVDWYHVAPGQPQKPDDRTTYTKRTITLFISDALENSITLGGAATAAPVISSIDPRGKKAGDTVMISGSNFIGVSSVTCTVNGKTAPVASYTTLSPTAITAVLPVGVQTGDFIVTNTKGSSPGFSYTVGA</sequence>
<reference evidence="3" key="1">
    <citation type="journal article" date="2021" name="Proc. Natl. Acad. Sci. U.S.A.">
        <title>A Catalog of Tens of Thousands of Viruses from Human Metagenomes Reveals Hidden Associations with Chronic Diseases.</title>
        <authorList>
            <person name="Tisza M.J."/>
            <person name="Buck C.B."/>
        </authorList>
    </citation>
    <scope>NUCLEOTIDE SEQUENCE</scope>
    <source>
        <strain evidence="3">CtgaU3</strain>
    </source>
</reference>
<evidence type="ECO:0000313" key="3">
    <source>
        <dbReference type="EMBL" id="DAF98665.1"/>
    </source>
</evidence>
<dbReference type="InterPro" id="IPR058009">
    <property type="entry name" value="TTP_Phage_16"/>
</dbReference>
<accession>A0A8S5UW04</accession>
<evidence type="ECO:0000256" key="1">
    <source>
        <dbReference type="SAM" id="MobiDB-lite"/>
    </source>
</evidence>
<proteinExistence type="predicted"/>
<dbReference type="SUPFAM" id="SSF81296">
    <property type="entry name" value="E set domains"/>
    <property type="match status" value="1"/>
</dbReference>
<organism evidence="3">
    <name type="scientific">Siphoviridae sp. ctgaU3</name>
    <dbReference type="NCBI Taxonomy" id="2825609"/>
    <lineage>
        <taxon>Viruses</taxon>
        <taxon>Duplodnaviria</taxon>
        <taxon>Heunggongvirae</taxon>
        <taxon>Uroviricota</taxon>
        <taxon>Caudoviricetes</taxon>
    </lineage>
</organism>
<protein>
    <submittedName>
        <fullName evidence="3">Major tail protein</fullName>
    </submittedName>
</protein>
<dbReference type="EMBL" id="BK016153">
    <property type="protein sequence ID" value="DAF98665.1"/>
    <property type="molecule type" value="Genomic_DNA"/>
</dbReference>
<dbReference type="InterPro" id="IPR013783">
    <property type="entry name" value="Ig-like_fold"/>
</dbReference>
<dbReference type="Gene3D" id="2.60.40.10">
    <property type="entry name" value="Immunoglobulins"/>
    <property type="match status" value="1"/>
</dbReference>
<feature type="domain" description="IPT/TIG" evidence="2">
    <location>
        <begin position="180"/>
        <end position="257"/>
    </location>
</feature>
<evidence type="ECO:0000259" key="2">
    <source>
        <dbReference type="Pfam" id="PF01833"/>
    </source>
</evidence>
<name>A0A8S5UW04_9CAUD</name>
<dbReference type="InterPro" id="IPR002909">
    <property type="entry name" value="IPT_dom"/>
</dbReference>
<dbReference type="Pfam" id="PF25595">
    <property type="entry name" value="Phage_TTP_16"/>
    <property type="match status" value="1"/>
</dbReference>
<feature type="region of interest" description="Disordered" evidence="1">
    <location>
        <begin position="55"/>
        <end position="75"/>
    </location>
</feature>